<organism evidence="5 6">
    <name type="scientific">Candidatus Desulfovibrio intestinipullorum</name>
    <dbReference type="NCBI Taxonomy" id="2838536"/>
    <lineage>
        <taxon>Bacteria</taxon>
        <taxon>Pseudomonadati</taxon>
        <taxon>Thermodesulfobacteriota</taxon>
        <taxon>Desulfovibrionia</taxon>
        <taxon>Desulfovibrionales</taxon>
        <taxon>Desulfovibrionaceae</taxon>
        <taxon>Desulfovibrio</taxon>
    </lineage>
</organism>
<dbReference type="PANTHER" id="PTHR23416">
    <property type="entry name" value="SIALIC ACID SYNTHASE-RELATED"/>
    <property type="match status" value="1"/>
</dbReference>
<dbReference type="PANTHER" id="PTHR23416:SF23">
    <property type="entry name" value="ACETYLTRANSFERASE C18B11.09C-RELATED"/>
    <property type="match status" value="1"/>
</dbReference>
<evidence type="ECO:0000313" key="5">
    <source>
        <dbReference type="EMBL" id="HIV99843.1"/>
    </source>
</evidence>
<dbReference type="AlphaFoldDB" id="A0A9D1PUL7"/>
<evidence type="ECO:0000256" key="1">
    <source>
        <dbReference type="ARBA" id="ARBA00007274"/>
    </source>
</evidence>
<dbReference type="Gene3D" id="2.160.10.10">
    <property type="entry name" value="Hexapeptide repeat proteins"/>
    <property type="match status" value="1"/>
</dbReference>
<dbReference type="GO" id="GO:0008374">
    <property type="term" value="F:O-acyltransferase activity"/>
    <property type="evidence" value="ECO:0007669"/>
    <property type="project" value="TreeGrafter"/>
</dbReference>
<protein>
    <submittedName>
        <fullName evidence="5">Sugar O-acetyltransferase</fullName>
    </submittedName>
</protein>
<dbReference type="Pfam" id="PF14602">
    <property type="entry name" value="Hexapep_2"/>
    <property type="match status" value="1"/>
</dbReference>
<gene>
    <name evidence="5" type="ORF">H9894_01430</name>
</gene>
<comment type="caution">
    <text evidence="5">The sequence shown here is derived from an EMBL/GenBank/DDBJ whole genome shotgun (WGS) entry which is preliminary data.</text>
</comment>
<accession>A0A9D1PUL7</accession>
<dbReference type="PROSITE" id="PS00101">
    <property type="entry name" value="HEXAPEP_TRANSFERASES"/>
    <property type="match status" value="1"/>
</dbReference>
<proteinExistence type="inferred from homology"/>
<dbReference type="EMBL" id="DXHV01000017">
    <property type="protein sequence ID" value="HIV99843.1"/>
    <property type="molecule type" value="Genomic_DNA"/>
</dbReference>
<dbReference type="Pfam" id="PF00132">
    <property type="entry name" value="Hexapep"/>
    <property type="match status" value="1"/>
</dbReference>
<dbReference type="InterPro" id="IPR018357">
    <property type="entry name" value="Hexapep_transf_CS"/>
</dbReference>
<evidence type="ECO:0000256" key="4">
    <source>
        <dbReference type="ARBA" id="ARBA00023315"/>
    </source>
</evidence>
<keyword evidence="4" id="KW-0012">Acyltransferase</keyword>
<dbReference type="InterPro" id="IPR011004">
    <property type="entry name" value="Trimer_LpxA-like_sf"/>
</dbReference>
<sequence length="207" mass="22443">MMELDDLLSCLDRGLPLIAGTDAYRAMTTISQDAIRLCCELNAGFHTPEEIRDCMTRITGRPVHESFRLFPPFYTDFGKNIRFGRNVFVNFCCCFQDQGGIRIGDNVLIGHRVTLATINHGFDPAERHIHKVAPVIIGSNVWIGAAATILPGVHIGDGAIIAAGAVVSHDVPERTIAGGVPARVIREIRDTDRTDPAALADLAGQAK</sequence>
<keyword evidence="2" id="KW-0808">Transferase</keyword>
<reference evidence="5" key="2">
    <citation type="submission" date="2021-04" db="EMBL/GenBank/DDBJ databases">
        <authorList>
            <person name="Gilroy R."/>
        </authorList>
    </citation>
    <scope>NUCLEOTIDE SEQUENCE</scope>
    <source>
        <strain evidence="5">ChiHecec2B26-446</strain>
    </source>
</reference>
<dbReference type="CDD" id="cd03357">
    <property type="entry name" value="LbH_MAT_GAT"/>
    <property type="match status" value="1"/>
</dbReference>
<keyword evidence="3" id="KW-0677">Repeat</keyword>
<dbReference type="InterPro" id="IPR051159">
    <property type="entry name" value="Hexapeptide_acetyltransf"/>
</dbReference>
<evidence type="ECO:0000256" key="3">
    <source>
        <dbReference type="ARBA" id="ARBA00022737"/>
    </source>
</evidence>
<comment type="similarity">
    <text evidence="1">Belongs to the transferase hexapeptide repeat family.</text>
</comment>
<reference evidence="5" key="1">
    <citation type="journal article" date="2021" name="PeerJ">
        <title>Extensive microbial diversity within the chicken gut microbiome revealed by metagenomics and culture.</title>
        <authorList>
            <person name="Gilroy R."/>
            <person name="Ravi A."/>
            <person name="Getino M."/>
            <person name="Pursley I."/>
            <person name="Horton D.L."/>
            <person name="Alikhan N.F."/>
            <person name="Baker D."/>
            <person name="Gharbi K."/>
            <person name="Hall N."/>
            <person name="Watson M."/>
            <person name="Adriaenssens E.M."/>
            <person name="Foster-Nyarko E."/>
            <person name="Jarju S."/>
            <person name="Secka A."/>
            <person name="Antonio M."/>
            <person name="Oren A."/>
            <person name="Chaudhuri R.R."/>
            <person name="La Ragione R."/>
            <person name="Hildebrand F."/>
            <person name="Pallen M.J."/>
        </authorList>
    </citation>
    <scope>NUCLEOTIDE SEQUENCE</scope>
    <source>
        <strain evidence="5">ChiHecec2B26-446</strain>
    </source>
</reference>
<dbReference type="InterPro" id="IPR001451">
    <property type="entry name" value="Hexapep"/>
</dbReference>
<evidence type="ECO:0000256" key="2">
    <source>
        <dbReference type="ARBA" id="ARBA00022679"/>
    </source>
</evidence>
<evidence type="ECO:0000313" key="6">
    <source>
        <dbReference type="Proteomes" id="UP000886752"/>
    </source>
</evidence>
<name>A0A9D1PUL7_9BACT</name>
<dbReference type="Proteomes" id="UP000886752">
    <property type="component" value="Unassembled WGS sequence"/>
</dbReference>
<dbReference type="SUPFAM" id="SSF51161">
    <property type="entry name" value="Trimeric LpxA-like enzymes"/>
    <property type="match status" value="1"/>
</dbReference>